<sequence length="176" mass="18206">MSFFNSLQQYVTSSVANLSLSPKRFSLSRDSSAEGSTDGTGSHPPLTPGPTGSSSSAVSGGRSASAGNVIVSPAAHTGPSGLHGFPKVVPPPGTVTPPHGRSLSVRRRTLECPPPPGLVLPPGTGPPRRLGSFRKASPQHQHQATTPGSAGISRQPLMFCRRRQSWPEVDQQATSG</sequence>
<name>A0A6L2Q8M6_COPFO</name>
<feature type="compositionally biased region" description="Pro residues" evidence="1">
    <location>
        <begin position="112"/>
        <end position="125"/>
    </location>
</feature>
<gene>
    <name evidence="2" type="ORF">Cfor_00446</name>
</gene>
<evidence type="ECO:0000313" key="2">
    <source>
        <dbReference type="EMBL" id="GFG38097.1"/>
    </source>
</evidence>
<accession>A0A6L2Q8M6</accession>
<feature type="compositionally biased region" description="Polar residues" evidence="1">
    <location>
        <begin position="28"/>
        <end position="37"/>
    </location>
</feature>
<feature type="region of interest" description="Disordered" evidence="1">
    <location>
        <begin position="21"/>
        <end position="176"/>
    </location>
</feature>
<protein>
    <submittedName>
        <fullName evidence="2">Uncharacterized protein</fullName>
    </submittedName>
</protein>
<proteinExistence type="predicted"/>
<reference evidence="3" key="1">
    <citation type="submission" date="2020-01" db="EMBL/GenBank/DDBJ databases">
        <title>Draft genome sequence of the Termite Coptotermes fromosanus.</title>
        <authorList>
            <person name="Itakura S."/>
            <person name="Yosikawa Y."/>
            <person name="Umezawa K."/>
        </authorList>
    </citation>
    <scope>NUCLEOTIDE SEQUENCE [LARGE SCALE GENOMIC DNA]</scope>
</reference>
<keyword evidence="3" id="KW-1185">Reference proteome</keyword>
<feature type="compositionally biased region" description="Low complexity" evidence="1">
    <location>
        <begin position="39"/>
        <end position="67"/>
    </location>
</feature>
<dbReference type="EMBL" id="BLKM01012979">
    <property type="protein sequence ID" value="GFG38097.1"/>
    <property type="molecule type" value="Genomic_DNA"/>
</dbReference>
<comment type="caution">
    <text evidence="2">The sequence shown here is derived from an EMBL/GenBank/DDBJ whole genome shotgun (WGS) entry which is preliminary data.</text>
</comment>
<organism evidence="2 3">
    <name type="scientific">Coptotermes formosanus</name>
    <name type="common">Formosan subterranean termite</name>
    <dbReference type="NCBI Taxonomy" id="36987"/>
    <lineage>
        <taxon>Eukaryota</taxon>
        <taxon>Metazoa</taxon>
        <taxon>Ecdysozoa</taxon>
        <taxon>Arthropoda</taxon>
        <taxon>Hexapoda</taxon>
        <taxon>Insecta</taxon>
        <taxon>Pterygota</taxon>
        <taxon>Neoptera</taxon>
        <taxon>Polyneoptera</taxon>
        <taxon>Dictyoptera</taxon>
        <taxon>Blattodea</taxon>
        <taxon>Blattoidea</taxon>
        <taxon>Termitoidae</taxon>
        <taxon>Rhinotermitidae</taxon>
        <taxon>Coptotermes</taxon>
    </lineage>
</organism>
<dbReference type="AlphaFoldDB" id="A0A6L2Q8M6"/>
<evidence type="ECO:0000256" key="1">
    <source>
        <dbReference type="SAM" id="MobiDB-lite"/>
    </source>
</evidence>
<evidence type="ECO:0000313" key="3">
    <source>
        <dbReference type="Proteomes" id="UP000502823"/>
    </source>
</evidence>
<feature type="compositionally biased region" description="Polar residues" evidence="1">
    <location>
        <begin position="138"/>
        <end position="148"/>
    </location>
</feature>
<dbReference type="Proteomes" id="UP000502823">
    <property type="component" value="Unassembled WGS sequence"/>
</dbReference>
<dbReference type="OrthoDB" id="7976202at2759"/>
<dbReference type="InParanoid" id="A0A6L2Q8M6"/>